<name>A0AAE1G5D9_PETCI</name>
<dbReference type="Pfam" id="PF05511">
    <property type="entry name" value="ATP-synt_F6"/>
    <property type="match status" value="1"/>
</dbReference>
<dbReference type="Gene3D" id="1.10.246.110">
    <property type="entry name" value="Mitochondrial ATP synthase-coupling factor 6"/>
    <property type="match status" value="1"/>
</dbReference>
<dbReference type="InterPro" id="IPR036204">
    <property type="entry name" value="ATP_synth_f6_sf_mt"/>
</dbReference>
<evidence type="ECO:0000256" key="6">
    <source>
        <dbReference type="ARBA" id="ARBA00022792"/>
    </source>
</evidence>
<dbReference type="PANTHER" id="PTHR12441">
    <property type="entry name" value="ATP SYNTHASE COUPLING FACTOR 6, MITOCHONDRIAL"/>
    <property type="match status" value="1"/>
</dbReference>
<keyword evidence="6" id="KW-0999">Mitochondrion inner membrane</keyword>
<feature type="compositionally biased region" description="Basic and acidic residues" evidence="10">
    <location>
        <begin position="10"/>
        <end position="23"/>
    </location>
</feature>
<keyword evidence="3" id="KW-0813">Transport</keyword>
<protein>
    <recommendedName>
        <fullName evidence="13">ATP synthase-coupling factor 6, mitochondrial</fullName>
    </recommendedName>
</protein>
<evidence type="ECO:0000256" key="9">
    <source>
        <dbReference type="ARBA" id="ARBA00023136"/>
    </source>
</evidence>
<keyword evidence="5" id="KW-0375">Hydrogen ion transport</keyword>
<evidence type="ECO:0000256" key="5">
    <source>
        <dbReference type="ARBA" id="ARBA00022781"/>
    </source>
</evidence>
<comment type="caution">
    <text evidence="11">The sequence shown here is derived from an EMBL/GenBank/DDBJ whole genome shotgun (WGS) entry which is preliminary data.</text>
</comment>
<dbReference type="InterPro" id="IPR008387">
    <property type="entry name" value="ATP_synth_f6_mt"/>
</dbReference>
<evidence type="ECO:0008006" key="13">
    <source>
        <dbReference type="Google" id="ProtNLM"/>
    </source>
</evidence>
<feature type="compositionally biased region" description="Polar residues" evidence="10">
    <location>
        <begin position="24"/>
        <end position="36"/>
    </location>
</feature>
<dbReference type="SUPFAM" id="SSF111357">
    <property type="entry name" value="Mitochondrial ATP synthase coupling factor 6"/>
    <property type="match status" value="1"/>
</dbReference>
<reference evidence="11" key="1">
    <citation type="submission" date="2023-10" db="EMBL/GenBank/DDBJ databases">
        <title>Genome assemblies of two species of porcelain crab, Petrolisthes cinctipes and Petrolisthes manimaculis (Anomura: Porcellanidae).</title>
        <authorList>
            <person name="Angst P."/>
        </authorList>
    </citation>
    <scope>NUCLEOTIDE SEQUENCE</scope>
    <source>
        <strain evidence="11">PB745_01</strain>
        <tissue evidence="11">Gill</tissue>
    </source>
</reference>
<dbReference type="FunFam" id="1.10.246.110:FF:000001">
    <property type="entry name" value="ATP synthase-coupling factor 6, mitochondrial"/>
    <property type="match status" value="1"/>
</dbReference>
<sequence>MTNRTFFQKQPKDHSISTRESRQRAATSPSSSKNNRTPAGGPYIYIYISKMIVTRILPEARTLQAALRRNYGASAILMKKAVDPIQQLFVDKIQEYSKKSKTAGGKLVDATPEIEKQLQQELDKVARHYGGGAGVDMTKFPDFKFTDPKVEAS</sequence>
<keyword evidence="7" id="KW-0406">Ion transport</keyword>
<keyword evidence="4" id="KW-0138">CF(0)</keyword>
<dbReference type="PANTHER" id="PTHR12441:SF10">
    <property type="entry name" value="ATP SYNTHASE-COUPLING FACTOR 6, MITOCHONDRIAL"/>
    <property type="match status" value="1"/>
</dbReference>
<keyword evidence="9" id="KW-0472">Membrane</keyword>
<gene>
    <name evidence="11" type="ORF">Pcinc_010454</name>
</gene>
<dbReference type="GO" id="GO:0045259">
    <property type="term" value="C:proton-transporting ATP synthase complex"/>
    <property type="evidence" value="ECO:0007669"/>
    <property type="project" value="UniProtKB-KW"/>
</dbReference>
<comment type="subcellular location">
    <subcellularLocation>
        <location evidence="1">Mitochondrion inner membrane</location>
    </subcellularLocation>
</comment>
<feature type="region of interest" description="Disordered" evidence="10">
    <location>
        <begin position="1"/>
        <end position="36"/>
    </location>
</feature>
<dbReference type="AlphaFoldDB" id="A0AAE1G5D9"/>
<dbReference type="EMBL" id="JAWQEG010000810">
    <property type="protein sequence ID" value="KAK3885332.1"/>
    <property type="molecule type" value="Genomic_DNA"/>
</dbReference>
<evidence type="ECO:0000256" key="3">
    <source>
        <dbReference type="ARBA" id="ARBA00022448"/>
    </source>
</evidence>
<comment type="similarity">
    <text evidence="2">Belongs to the eukaryotic ATPase subunit F6 family.</text>
</comment>
<dbReference type="GO" id="GO:0005743">
    <property type="term" value="C:mitochondrial inner membrane"/>
    <property type="evidence" value="ECO:0007669"/>
    <property type="project" value="UniProtKB-SubCell"/>
</dbReference>
<organism evidence="11 12">
    <name type="scientific">Petrolisthes cinctipes</name>
    <name type="common">Flat porcelain crab</name>
    <dbReference type="NCBI Taxonomy" id="88211"/>
    <lineage>
        <taxon>Eukaryota</taxon>
        <taxon>Metazoa</taxon>
        <taxon>Ecdysozoa</taxon>
        <taxon>Arthropoda</taxon>
        <taxon>Crustacea</taxon>
        <taxon>Multicrustacea</taxon>
        <taxon>Malacostraca</taxon>
        <taxon>Eumalacostraca</taxon>
        <taxon>Eucarida</taxon>
        <taxon>Decapoda</taxon>
        <taxon>Pleocyemata</taxon>
        <taxon>Anomura</taxon>
        <taxon>Galatheoidea</taxon>
        <taxon>Porcellanidae</taxon>
        <taxon>Petrolisthes</taxon>
    </lineage>
</organism>
<evidence type="ECO:0000256" key="10">
    <source>
        <dbReference type="SAM" id="MobiDB-lite"/>
    </source>
</evidence>
<evidence type="ECO:0000313" key="12">
    <source>
        <dbReference type="Proteomes" id="UP001286313"/>
    </source>
</evidence>
<dbReference type="Proteomes" id="UP001286313">
    <property type="component" value="Unassembled WGS sequence"/>
</dbReference>
<dbReference type="GO" id="GO:0015986">
    <property type="term" value="P:proton motive force-driven ATP synthesis"/>
    <property type="evidence" value="ECO:0007669"/>
    <property type="project" value="InterPro"/>
</dbReference>
<proteinExistence type="inferred from homology"/>
<keyword evidence="12" id="KW-1185">Reference proteome</keyword>
<evidence type="ECO:0000256" key="8">
    <source>
        <dbReference type="ARBA" id="ARBA00023128"/>
    </source>
</evidence>
<evidence type="ECO:0000313" key="11">
    <source>
        <dbReference type="EMBL" id="KAK3885332.1"/>
    </source>
</evidence>
<evidence type="ECO:0000256" key="4">
    <source>
        <dbReference type="ARBA" id="ARBA00022547"/>
    </source>
</evidence>
<evidence type="ECO:0000256" key="7">
    <source>
        <dbReference type="ARBA" id="ARBA00023065"/>
    </source>
</evidence>
<evidence type="ECO:0000256" key="2">
    <source>
        <dbReference type="ARBA" id="ARBA00007346"/>
    </source>
</evidence>
<accession>A0AAE1G5D9</accession>
<evidence type="ECO:0000256" key="1">
    <source>
        <dbReference type="ARBA" id="ARBA00004273"/>
    </source>
</evidence>
<dbReference type="GO" id="GO:0015078">
    <property type="term" value="F:proton transmembrane transporter activity"/>
    <property type="evidence" value="ECO:0007669"/>
    <property type="project" value="InterPro"/>
</dbReference>
<keyword evidence="8" id="KW-0496">Mitochondrion</keyword>